<feature type="region of interest" description="Disordered" evidence="1">
    <location>
        <begin position="30"/>
        <end position="63"/>
    </location>
</feature>
<protein>
    <recommendedName>
        <fullName evidence="4">Radiation-inducible immediate-early gene IEX-1</fullName>
    </recommendedName>
</protein>
<evidence type="ECO:0000313" key="3">
    <source>
        <dbReference type="Proteomes" id="UP000314294"/>
    </source>
</evidence>
<reference evidence="2 3" key="1">
    <citation type="submission" date="2019-03" db="EMBL/GenBank/DDBJ databases">
        <title>First draft genome of Liparis tanakae, snailfish: a comprehensive survey of snailfish specific genes.</title>
        <authorList>
            <person name="Kim W."/>
            <person name="Song I."/>
            <person name="Jeong J.-H."/>
            <person name="Kim D."/>
            <person name="Kim S."/>
            <person name="Ryu S."/>
            <person name="Song J.Y."/>
            <person name="Lee S.K."/>
        </authorList>
    </citation>
    <scope>NUCLEOTIDE SEQUENCE [LARGE SCALE GENOMIC DNA]</scope>
    <source>
        <tissue evidence="2">Muscle</tissue>
    </source>
</reference>
<feature type="compositionally biased region" description="Basic and acidic residues" evidence="1">
    <location>
        <begin position="182"/>
        <end position="194"/>
    </location>
</feature>
<organism evidence="2 3">
    <name type="scientific">Liparis tanakae</name>
    <name type="common">Tanaka's snailfish</name>
    <dbReference type="NCBI Taxonomy" id="230148"/>
    <lineage>
        <taxon>Eukaryota</taxon>
        <taxon>Metazoa</taxon>
        <taxon>Chordata</taxon>
        <taxon>Craniata</taxon>
        <taxon>Vertebrata</taxon>
        <taxon>Euteleostomi</taxon>
        <taxon>Actinopterygii</taxon>
        <taxon>Neopterygii</taxon>
        <taxon>Teleostei</taxon>
        <taxon>Neoteleostei</taxon>
        <taxon>Acanthomorphata</taxon>
        <taxon>Eupercaria</taxon>
        <taxon>Perciformes</taxon>
        <taxon>Cottioidei</taxon>
        <taxon>Cottales</taxon>
        <taxon>Liparidae</taxon>
        <taxon>Liparis</taxon>
    </lineage>
</organism>
<dbReference type="AlphaFoldDB" id="A0A4Z2GFB4"/>
<comment type="caution">
    <text evidence="2">The sequence shown here is derived from an EMBL/GenBank/DDBJ whole genome shotgun (WGS) entry which is preliminary data.</text>
</comment>
<proteinExistence type="predicted"/>
<evidence type="ECO:0000313" key="2">
    <source>
        <dbReference type="EMBL" id="TNN52207.1"/>
    </source>
</evidence>
<dbReference type="PRINTS" id="PR02100">
    <property type="entry name" value="GENEIEX1"/>
</dbReference>
<evidence type="ECO:0000256" key="1">
    <source>
        <dbReference type="SAM" id="MobiDB-lite"/>
    </source>
</evidence>
<dbReference type="GO" id="GO:0043066">
    <property type="term" value="P:negative regulation of apoptotic process"/>
    <property type="evidence" value="ECO:0007669"/>
    <property type="project" value="InterPro"/>
</dbReference>
<feature type="region of interest" description="Disordered" evidence="1">
    <location>
        <begin position="96"/>
        <end position="120"/>
    </location>
</feature>
<dbReference type="Proteomes" id="UP000314294">
    <property type="component" value="Unassembled WGS sequence"/>
</dbReference>
<dbReference type="EMBL" id="SRLO01000555">
    <property type="protein sequence ID" value="TNN52207.1"/>
    <property type="molecule type" value="Genomic_DNA"/>
</dbReference>
<dbReference type="OrthoDB" id="9949267at2759"/>
<gene>
    <name evidence="2" type="ORF">EYF80_037563</name>
</gene>
<dbReference type="PANTHER" id="PTHR16915">
    <property type="entry name" value="IMMEDIATE EARLY RESPONSE 3"/>
    <property type="match status" value="1"/>
</dbReference>
<feature type="region of interest" description="Disordered" evidence="1">
    <location>
        <begin position="168"/>
        <end position="212"/>
    </location>
</feature>
<accession>A0A4Z2GFB4</accession>
<sequence>MSSSSSCSSSSSSSSCRLPPEVLGPLETITYSSSCSSSSPRRPRRVLYPASRSRRPPQREDPDPARRWLLLLCALVFLQIYTEETHTCTELQNQNQNQDTAVPHPQQGERGLCSVQGGTGEEPWRIQMVGGASETQLEPFGDNHLLLEEEEQEEKNRRTVIQRQEVVWSELSQEAPPPLRADQSHTGEVDRSELSQEAPPPLRSDQSHTEGR</sequence>
<evidence type="ECO:0008006" key="4">
    <source>
        <dbReference type="Google" id="ProtNLM"/>
    </source>
</evidence>
<dbReference type="PANTHER" id="PTHR16915:SF0">
    <property type="entry name" value="RADIATION-INDUCIBLE IMMEDIATE-EARLY GENE IEX-1"/>
    <property type="match status" value="1"/>
</dbReference>
<keyword evidence="3" id="KW-1185">Reference proteome</keyword>
<name>A0A4Z2GFB4_9TELE</name>
<dbReference type="InterPro" id="IPR024829">
    <property type="entry name" value="IEX-1"/>
</dbReference>